<dbReference type="RefSeq" id="WP_156991074.1">
    <property type="nucleotide sequence ID" value="NZ_CP060286.1"/>
</dbReference>
<proteinExistence type="predicted"/>
<dbReference type="KEGG" id="cfem:HCR03_13320"/>
<dbReference type="PANTHER" id="PTHR11669">
    <property type="entry name" value="REPLICATION FACTOR C / DNA POLYMERASE III GAMMA-TAU SUBUNIT"/>
    <property type="match status" value="1"/>
</dbReference>
<dbReference type="AlphaFoldDB" id="A0A6N8I3F5"/>
<dbReference type="SUPFAM" id="SSF52540">
    <property type="entry name" value="P-loop containing nucleoside triphosphate hydrolases"/>
    <property type="match status" value="1"/>
</dbReference>
<dbReference type="Proteomes" id="UP000469440">
    <property type="component" value="Unassembled WGS sequence"/>
</dbReference>
<evidence type="ECO:0000313" key="2">
    <source>
        <dbReference type="EMBL" id="QNK39700.1"/>
    </source>
</evidence>
<dbReference type="Gene3D" id="3.40.50.300">
    <property type="entry name" value="P-loop containing nucleotide triphosphate hydrolases"/>
    <property type="match status" value="1"/>
</dbReference>
<dbReference type="GO" id="GO:0006261">
    <property type="term" value="P:DNA-templated DNA replication"/>
    <property type="evidence" value="ECO:0007669"/>
    <property type="project" value="TreeGrafter"/>
</dbReference>
<protein>
    <submittedName>
        <fullName evidence="2">ATP-binding protein</fullName>
    </submittedName>
    <submittedName>
        <fullName evidence="1">DNA polymerase III, delta subunit</fullName>
    </submittedName>
</protein>
<accession>A0A6N8I3F5</accession>
<gene>
    <name evidence="1" type="ORF">CAFE_29990</name>
    <name evidence="2" type="ORF">HCR03_13320</name>
</gene>
<accession>A0A7G8T7V9</accession>
<sequence length="291" mass="31034">MSLNFEDFPGNPEIKKNLSLAFDEGRFPHAILLEGSPGSGTAALSGILAKAAVCLSEGERPCGRCSGCVKAAAGSHPDIVTLDGDANPRVFPVDAVREIRSGAYVRPNEAPRKVYRLLGVHNMSEPSQNALLKVLEEPPQNVWFLLTAVSSSALLPTIRSRVQIFTLDDGAPSGEGLEETSKIARAVAAPGEAELLFGTAPLIRDKDRLRKVLAQLFLLFRDAAVLRAGGESCLSGERDAPAYLASKLTRKSLMLLVEETARAQRALERNANTALLVTAYCAGLREAAGKS</sequence>
<dbReference type="OrthoDB" id="9810148at2"/>
<dbReference type="InterPro" id="IPR027417">
    <property type="entry name" value="P-loop_NTPase"/>
</dbReference>
<evidence type="ECO:0000313" key="3">
    <source>
        <dbReference type="Proteomes" id="UP000469440"/>
    </source>
</evidence>
<dbReference type="EMBL" id="VWXL01000084">
    <property type="protein sequence ID" value="MVB12267.1"/>
    <property type="molecule type" value="Genomic_DNA"/>
</dbReference>
<dbReference type="Pfam" id="PF13177">
    <property type="entry name" value="DNA_pol3_delta2"/>
    <property type="match status" value="1"/>
</dbReference>
<dbReference type="GO" id="GO:0005524">
    <property type="term" value="F:ATP binding"/>
    <property type="evidence" value="ECO:0007669"/>
    <property type="project" value="UniProtKB-KW"/>
</dbReference>
<dbReference type="Proteomes" id="UP000515909">
    <property type="component" value="Chromosome"/>
</dbReference>
<organism evidence="1 3">
    <name type="scientific">Caproicibacter fermentans</name>
    <dbReference type="NCBI Taxonomy" id="2576756"/>
    <lineage>
        <taxon>Bacteria</taxon>
        <taxon>Bacillati</taxon>
        <taxon>Bacillota</taxon>
        <taxon>Clostridia</taxon>
        <taxon>Eubacteriales</taxon>
        <taxon>Acutalibacteraceae</taxon>
        <taxon>Caproicibacter</taxon>
    </lineage>
</organism>
<keyword evidence="2" id="KW-0547">Nucleotide-binding</keyword>
<keyword evidence="2" id="KW-0067">ATP-binding</keyword>
<name>A0A6N8I3F5_9FIRM</name>
<reference evidence="2 4" key="2">
    <citation type="submission" date="2020-08" db="EMBL/GenBank/DDBJ databases">
        <title>The isolate Caproiciproducens sp. 7D4C2 produces n-caproate at mildly acidic conditions from hexoses: genome and rBOX comparison with related strains and chain-elongating bacteria.</title>
        <authorList>
            <person name="Esquivel-Elizondo S."/>
            <person name="Bagci C."/>
            <person name="Temovska M."/>
            <person name="Jeon B.S."/>
            <person name="Bessarab I."/>
            <person name="Williams R.B.H."/>
            <person name="Huson D.H."/>
            <person name="Angenent L.T."/>
        </authorList>
    </citation>
    <scope>NUCLEOTIDE SEQUENCE [LARGE SCALE GENOMIC DNA]</scope>
    <source>
        <strain evidence="2 4">7D4C2</strain>
    </source>
</reference>
<keyword evidence="3" id="KW-1185">Reference proteome</keyword>
<dbReference type="PANTHER" id="PTHR11669:SF8">
    <property type="entry name" value="DNA POLYMERASE III SUBUNIT DELTA"/>
    <property type="match status" value="1"/>
</dbReference>
<reference evidence="1 3" key="1">
    <citation type="submission" date="2019-09" db="EMBL/GenBank/DDBJ databases">
        <title>Genome sequence of Clostridium sp. EA1.</title>
        <authorList>
            <person name="Poehlein A."/>
            <person name="Bengelsdorf F.R."/>
            <person name="Daniel R."/>
        </authorList>
    </citation>
    <scope>NUCLEOTIDE SEQUENCE [LARGE SCALE GENOMIC DNA]</scope>
    <source>
        <strain evidence="1 3">EA1</strain>
    </source>
</reference>
<dbReference type="EMBL" id="CP060286">
    <property type="protein sequence ID" value="QNK39700.1"/>
    <property type="molecule type" value="Genomic_DNA"/>
</dbReference>
<evidence type="ECO:0000313" key="4">
    <source>
        <dbReference type="Proteomes" id="UP000515909"/>
    </source>
</evidence>
<dbReference type="InterPro" id="IPR050238">
    <property type="entry name" value="DNA_Rep/Repair_Clamp_Loader"/>
</dbReference>
<evidence type="ECO:0000313" key="1">
    <source>
        <dbReference type="EMBL" id="MVB12267.1"/>
    </source>
</evidence>